<sequence>MPPNAAHAVLETRNKLISSGIPDAHVDAILANFIPTHSSVATKDDIKELIKELRDDIKELRLYLFLLLGVMALSVTPESPLGIMVAGFWKVVKP</sequence>
<keyword evidence="1" id="KW-0812">Transmembrane</keyword>
<evidence type="ECO:0000313" key="2">
    <source>
        <dbReference type="EMBL" id="KAG2429983.1"/>
    </source>
</evidence>
<accession>A0A835SMV0</accession>
<dbReference type="EMBL" id="JAEHOD010000082">
    <property type="protein sequence ID" value="KAG2429983.1"/>
    <property type="molecule type" value="Genomic_DNA"/>
</dbReference>
<evidence type="ECO:0000256" key="1">
    <source>
        <dbReference type="SAM" id="Phobius"/>
    </source>
</evidence>
<dbReference type="AlphaFoldDB" id="A0A835SMV0"/>
<name>A0A835SMV0_9CHLO</name>
<feature type="transmembrane region" description="Helical" evidence="1">
    <location>
        <begin position="62"/>
        <end position="89"/>
    </location>
</feature>
<reference evidence="2" key="1">
    <citation type="journal article" date="2020" name="bioRxiv">
        <title>Comparative genomics of Chlamydomonas.</title>
        <authorList>
            <person name="Craig R.J."/>
            <person name="Hasan A.R."/>
            <person name="Ness R.W."/>
            <person name="Keightley P.D."/>
        </authorList>
    </citation>
    <scope>NUCLEOTIDE SEQUENCE</scope>
    <source>
        <strain evidence="2">CCAP 11/173</strain>
    </source>
</reference>
<keyword evidence="1" id="KW-0472">Membrane</keyword>
<organism evidence="2 3">
    <name type="scientific">Chlamydomonas schloesseri</name>
    <dbReference type="NCBI Taxonomy" id="2026947"/>
    <lineage>
        <taxon>Eukaryota</taxon>
        <taxon>Viridiplantae</taxon>
        <taxon>Chlorophyta</taxon>
        <taxon>core chlorophytes</taxon>
        <taxon>Chlorophyceae</taxon>
        <taxon>CS clade</taxon>
        <taxon>Chlamydomonadales</taxon>
        <taxon>Chlamydomonadaceae</taxon>
        <taxon>Chlamydomonas</taxon>
    </lineage>
</organism>
<dbReference type="OrthoDB" id="10339938at2759"/>
<gene>
    <name evidence="2" type="ORF">HYH02_013934</name>
</gene>
<dbReference type="Proteomes" id="UP000613740">
    <property type="component" value="Unassembled WGS sequence"/>
</dbReference>
<proteinExistence type="predicted"/>
<keyword evidence="3" id="KW-1185">Reference proteome</keyword>
<keyword evidence="1" id="KW-1133">Transmembrane helix</keyword>
<protein>
    <submittedName>
        <fullName evidence="2">Uncharacterized protein</fullName>
    </submittedName>
</protein>
<comment type="caution">
    <text evidence="2">The sequence shown here is derived from an EMBL/GenBank/DDBJ whole genome shotgun (WGS) entry which is preliminary data.</text>
</comment>
<evidence type="ECO:0000313" key="3">
    <source>
        <dbReference type="Proteomes" id="UP000613740"/>
    </source>
</evidence>